<dbReference type="CDD" id="cd07477">
    <property type="entry name" value="Peptidases_S8_Subtilisin_subset"/>
    <property type="match status" value="1"/>
</dbReference>
<dbReference type="PANTHER" id="PTHR43806:SF11">
    <property type="entry name" value="CEREVISIN-RELATED"/>
    <property type="match status" value="1"/>
</dbReference>
<dbReference type="InterPro" id="IPR023828">
    <property type="entry name" value="Peptidase_S8_Ser-AS"/>
</dbReference>
<evidence type="ECO:0000313" key="14">
    <source>
        <dbReference type="Proteomes" id="UP000321917"/>
    </source>
</evidence>
<feature type="signal peptide" evidence="8">
    <location>
        <begin position="1"/>
        <end position="22"/>
    </location>
</feature>
<sequence>MRNNKRLALSAIALSILTVTSAASYASQAKINKVNQSGMESAQSTTLSFADWRAQQMLEKQDFTDRLIVKYKNKKNGKAIPPGLAKKAGLSLKHEKILKNGHHIISFGKEKNIKDVKNMIKRMKKDSSIEFIEPDYKRFLMAQNQPWGIAQTQSDQLTDNDGANMTVCIIDSGYEQANPDLNANNASGTNNSGTGNWYQNGGSHGTHVAGTIAGVNNSEGVVGIMPNTNVNLHIVKVFNEAGWGYVGELSDAVDTCVNNGAKVINMSLGGAGSSVTEKNALQAAADSGVLLVAASGNDGNTTLSYPASYDAVMAVGALDSNNQHAEFSQYTPQVEISAPGEAVLSTVAGDGRLGFINLGSTTYANDIVPQTHYIESGGSFVVSNVDSSANGVLASCTLSGSSYSCSNVAGNICLAERNGNQKGSDYPEINPAKACADAGASGVIVYSDSTRPGLQNPFLVDSTNAVSVPSVSVSRALGQQLLTQLGSSATLTVNGSQNYAYYNGTSMATPHVTGVAAIVWSNNIDCSADQVRSALKSTAIDLDVAGRDDKTGFGLVQAKAASDALAATCGGSVTPPPPTGNTLDNGVAKTGLTSSTELSFTMEVPAGATDLNFAMAGGTGDADLYVKFGSAPTSSSYDCRPYAGGNSESCPISTAQAGTYYVKIVAYSAFSGVNLTGSFTEPATGGGATGGSASVTDISVARQAWTYYTIDVPAGMATLDFTMSGGTGDADLYIRRGAQPTSSTYDCRPYKGGNNEACAFTNPAADTWHIGIYGYSAASGVSLDVVYNP</sequence>
<dbReference type="Pfam" id="PF04151">
    <property type="entry name" value="PPC"/>
    <property type="match status" value="2"/>
</dbReference>
<dbReference type="InterPro" id="IPR022398">
    <property type="entry name" value="Peptidase_S8_His-AS"/>
</dbReference>
<comment type="similarity">
    <text evidence="1 7">Belongs to the peptidase S8 family.</text>
</comment>
<dbReference type="Gene3D" id="3.40.50.200">
    <property type="entry name" value="Peptidase S8/S53 domain"/>
    <property type="match status" value="2"/>
</dbReference>
<dbReference type="InterPro" id="IPR000209">
    <property type="entry name" value="Peptidase_S8/S53_dom"/>
</dbReference>
<dbReference type="PROSITE" id="PS51892">
    <property type="entry name" value="SUBTILASE"/>
    <property type="match status" value="1"/>
</dbReference>
<feature type="domain" description="Peptidase S8/S53" evidence="9">
    <location>
        <begin position="488"/>
        <end position="554"/>
    </location>
</feature>
<evidence type="ECO:0000256" key="3">
    <source>
        <dbReference type="ARBA" id="ARBA00022723"/>
    </source>
</evidence>
<keyword evidence="4 7" id="KW-0378">Hydrolase</keyword>
<keyword evidence="5 7" id="KW-0720">Serine protease</keyword>
<dbReference type="GO" id="GO:0006508">
    <property type="term" value="P:proteolysis"/>
    <property type="evidence" value="ECO:0007669"/>
    <property type="project" value="UniProtKB-KW"/>
</dbReference>
<dbReference type="EMBL" id="VOLQ01000007">
    <property type="protein sequence ID" value="TWX69355.1"/>
    <property type="molecule type" value="Genomic_DNA"/>
</dbReference>
<dbReference type="GO" id="GO:0005615">
    <property type="term" value="C:extracellular space"/>
    <property type="evidence" value="ECO:0007669"/>
    <property type="project" value="TreeGrafter"/>
</dbReference>
<gene>
    <name evidence="11" type="ORF">ESZ26_09300</name>
    <name evidence="12" type="ORF">ESZ27_05300</name>
</gene>
<evidence type="ECO:0000256" key="7">
    <source>
        <dbReference type="PROSITE-ProRule" id="PRU01240"/>
    </source>
</evidence>
<dbReference type="Gene3D" id="2.60.120.380">
    <property type="match status" value="2"/>
</dbReference>
<dbReference type="CDD" id="cd04817">
    <property type="entry name" value="PA_VapT_like"/>
    <property type="match status" value="1"/>
</dbReference>
<dbReference type="EMBL" id="VOLR01000011">
    <property type="protein sequence ID" value="TWX59629.1"/>
    <property type="molecule type" value="Genomic_DNA"/>
</dbReference>
<proteinExistence type="inferred from homology"/>
<accession>A0A5C6QK87</accession>
<evidence type="ECO:0000256" key="2">
    <source>
        <dbReference type="ARBA" id="ARBA00022670"/>
    </source>
</evidence>
<dbReference type="InterPro" id="IPR015500">
    <property type="entry name" value="Peptidase_S8_subtilisin-rel"/>
</dbReference>
<evidence type="ECO:0000256" key="4">
    <source>
        <dbReference type="ARBA" id="ARBA00022801"/>
    </source>
</evidence>
<dbReference type="PRINTS" id="PR00723">
    <property type="entry name" value="SUBTILISIN"/>
</dbReference>
<keyword evidence="13" id="KW-1185">Reference proteome</keyword>
<dbReference type="Proteomes" id="UP000321525">
    <property type="component" value="Unassembled WGS sequence"/>
</dbReference>
<feature type="chain" id="PRO_5023035941" evidence="8">
    <location>
        <begin position="23"/>
        <end position="789"/>
    </location>
</feature>
<dbReference type="GO" id="GO:0004252">
    <property type="term" value="F:serine-type endopeptidase activity"/>
    <property type="evidence" value="ECO:0007669"/>
    <property type="project" value="UniProtKB-UniRule"/>
</dbReference>
<feature type="active site" description="Charge relay system" evidence="6 7">
    <location>
        <position position="506"/>
    </location>
</feature>
<evidence type="ECO:0000259" key="9">
    <source>
        <dbReference type="Pfam" id="PF00082"/>
    </source>
</evidence>
<evidence type="ECO:0000256" key="6">
    <source>
        <dbReference type="PIRSR" id="PIRSR615500-1"/>
    </source>
</evidence>
<dbReference type="GO" id="GO:0046872">
    <property type="term" value="F:metal ion binding"/>
    <property type="evidence" value="ECO:0007669"/>
    <property type="project" value="UniProtKB-KW"/>
</dbReference>
<feature type="active site" description="Charge relay system" evidence="6 7">
    <location>
        <position position="204"/>
    </location>
</feature>
<dbReference type="PROSITE" id="PS00138">
    <property type="entry name" value="SUBTILASE_SER"/>
    <property type="match status" value="1"/>
</dbReference>
<dbReference type="SUPFAM" id="SSF52743">
    <property type="entry name" value="Subtilisin-like"/>
    <property type="match status" value="1"/>
</dbReference>
<keyword evidence="2 7" id="KW-0645">Protease</keyword>
<comment type="caution">
    <text evidence="12">The sequence shown here is derived from an EMBL/GenBank/DDBJ whole genome shotgun (WGS) entry which is preliminary data.</text>
</comment>
<keyword evidence="8" id="KW-0732">Signal</keyword>
<dbReference type="OrthoDB" id="9790784at2"/>
<evidence type="ECO:0000256" key="8">
    <source>
        <dbReference type="SAM" id="SignalP"/>
    </source>
</evidence>
<feature type="active site" description="Charge relay system" evidence="6 7">
    <location>
        <position position="171"/>
    </location>
</feature>
<dbReference type="AlphaFoldDB" id="A0A5C6QK87"/>
<keyword evidence="3" id="KW-0479">Metal-binding</keyword>
<dbReference type="Proteomes" id="UP000321917">
    <property type="component" value="Unassembled WGS sequence"/>
</dbReference>
<name>A0A5C6QK87_9GAMM</name>
<evidence type="ECO:0000313" key="13">
    <source>
        <dbReference type="Proteomes" id="UP000321525"/>
    </source>
</evidence>
<feature type="domain" description="Peptidase C-terminal archaeal/bacterial" evidence="10">
    <location>
        <begin position="599"/>
        <end position="664"/>
    </location>
</feature>
<dbReference type="PROSITE" id="PS00137">
    <property type="entry name" value="SUBTILASE_HIS"/>
    <property type="match status" value="1"/>
</dbReference>
<reference evidence="12 14" key="1">
    <citation type="submission" date="2019-07" db="EMBL/GenBank/DDBJ databases">
        <title>Genomes of sea-ice associated Colwellia species.</title>
        <authorList>
            <person name="Bowman J.P."/>
        </authorList>
    </citation>
    <scope>NUCLEOTIDE SEQUENCE [LARGE SCALE GENOMIC DNA]</scope>
    <source>
        <strain evidence="11 13">ACAM 607</strain>
        <strain evidence="12 14">IC036</strain>
    </source>
</reference>
<dbReference type="InterPro" id="IPR007280">
    <property type="entry name" value="Peptidase_C_arc/bac"/>
</dbReference>
<evidence type="ECO:0000313" key="11">
    <source>
        <dbReference type="EMBL" id="TWX59629.1"/>
    </source>
</evidence>
<evidence type="ECO:0000259" key="10">
    <source>
        <dbReference type="Pfam" id="PF04151"/>
    </source>
</evidence>
<feature type="domain" description="Peptidase C-terminal archaeal/bacterial" evidence="10">
    <location>
        <begin position="707"/>
        <end position="774"/>
    </location>
</feature>
<dbReference type="PANTHER" id="PTHR43806">
    <property type="entry name" value="PEPTIDASE S8"/>
    <property type="match status" value="1"/>
</dbReference>
<dbReference type="Pfam" id="PF00082">
    <property type="entry name" value="Peptidase_S8"/>
    <property type="match status" value="2"/>
</dbReference>
<protein>
    <submittedName>
        <fullName evidence="12">S8 family serine peptidase</fullName>
    </submittedName>
</protein>
<dbReference type="InterPro" id="IPR050131">
    <property type="entry name" value="Peptidase_S8_subtilisin-like"/>
</dbReference>
<evidence type="ECO:0000313" key="12">
    <source>
        <dbReference type="EMBL" id="TWX69355.1"/>
    </source>
</evidence>
<dbReference type="InterPro" id="IPR036852">
    <property type="entry name" value="Peptidase_S8/S53_dom_sf"/>
</dbReference>
<feature type="domain" description="Peptidase S8/S53" evidence="9">
    <location>
        <begin position="162"/>
        <end position="415"/>
    </location>
</feature>
<dbReference type="RefSeq" id="WP_146796797.1">
    <property type="nucleotide sequence ID" value="NZ_VOLP01000002.1"/>
</dbReference>
<evidence type="ECO:0000256" key="1">
    <source>
        <dbReference type="ARBA" id="ARBA00011073"/>
    </source>
</evidence>
<organism evidence="12 14">
    <name type="scientific">Colwellia hornerae</name>
    <dbReference type="NCBI Taxonomy" id="89402"/>
    <lineage>
        <taxon>Bacteria</taxon>
        <taxon>Pseudomonadati</taxon>
        <taxon>Pseudomonadota</taxon>
        <taxon>Gammaproteobacteria</taxon>
        <taxon>Alteromonadales</taxon>
        <taxon>Colwelliaceae</taxon>
        <taxon>Colwellia</taxon>
    </lineage>
</organism>
<dbReference type="InterPro" id="IPR034202">
    <property type="entry name" value="Subtilisin_Carlsberg-like"/>
</dbReference>
<evidence type="ECO:0000256" key="5">
    <source>
        <dbReference type="ARBA" id="ARBA00022825"/>
    </source>
</evidence>